<evidence type="ECO:0000313" key="1">
    <source>
        <dbReference type="EMBL" id="AEP08818.1"/>
    </source>
</evidence>
<proteinExistence type="predicted"/>
<dbReference type="HOGENOM" id="CLU_3218578_0_0_5"/>
<protein>
    <submittedName>
        <fullName evidence="1">Uncharacterized protein</fullName>
    </submittedName>
</protein>
<name>G2KLI8_MICAA</name>
<dbReference type="KEGG" id="mai:MICA_481"/>
<reference evidence="1 2" key="1">
    <citation type="journal article" date="2011" name="BMC Genomics">
        <title>Genomic insights into an obligate epibiotic bacterial predator: Micavibrio aeruginosavorus ARL-13.</title>
        <authorList>
            <person name="Wang Z."/>
            <person name="Kadouri D."/>
            <person name="Wu M."/>
        </authorList>
    </citation>
    <scope>NUCLEOTIDE SEQUENCE [LARGE SCALE GENOMIC DNA]</scope>
    <source>
        <strain evidence="1 2">ARL-13</strain>
    </source>
</reference>
<dbReference type="AlphaFoldDB" id="G2KLI8"/>
<organism evidence="1 2">
    <name type="scientific">Micavibrio aeruginosavorus (strain ARL-13)</name>
    <dbReference type="NCBI Taxonomy" id="856793"/>
    <lineage>
        <taxon>Bacteria</taxon>
        <taxon>Pseudomonadati</taxon>
        <taxon>Bdellovibrionota</taxon>
        <taxon>Bdellovibrionia</taxon>
        <taxon>Bdellovibrionales</taxon>
        <taxon>Pseudobdellovibrionaceae</taxon>
        <taxon>Micavibrio</taxon>
    </lineage>
</organism>
<gene>
    <name evidence="1" type="ordered locus">MICA_481</name>
</gene>
<keyword evidence="2" id="KW-1185">Reference proteome</keyword>
<dbReference type="EMBL" id="CP002382">
    <property type="protein sequence ID" value="AEP08818.1"/>
    <property type="molecule type" value="Genomic_DNA"/>
</dbReference>
<dbReference type="Proteomes" id="UP000009286">
    <property type="component" value="Chromosome"/>
</dbReference>
<sequence length="44" mass="4976">MPTINKALFYCVLSYRAIVAVIELPDEVGHNGMIIKPFHIFARS</sequence>
<evidence type="ECO:0000313" key="2">
    <source>
        <dbReference type="Proteomes" id="UP000009286"/>
    </source>
</evidence>
<accession>G2KLI8</accession>